<keyword evidence="6" id="KW-1185">Reference proteome</keyword>
<keyword evidence="3" id="KW-0804">Transcription</keyword>
<proteinExistence type="predicted"/>
<sequence length="302" mass="35512">MKDDSFNEVRQRGRFDFPIEFHYVDYNHPRFNMPYHWHIEYEIMYLIDGEFSISLNETEIKMTPGSFLFIPDGVVHGGVPVSKNCVYECIVIDINKLLKDNIVQHSQIEAILNHELYIINYFDDSHPAIQKILKNLFIAMHSQKTGYEFIVTGMLYSFIGEILKNQLYHKNTTYSLAINRHHICQIKQAFNLINTQYALPLTLNDLSTAAGLSPNYFCKFFQKMTHRTPIDYLNYYRIEIACQKLSSSDLSITDIAYSTGFNDLSYFIKIFKRYKGISPRKYQKQLTTITYENTFDKHYVIS</sequence>
<dbReference type="Gene3D" id="1.10.10.60">
    <property type="entry name" value="Homeodomain-like"/>
    <property type="match status" value="2"/>
</dbReference>
<dbReference type="Pfam" id="PF02311">
    <property type="entry name" value="AraC_binding"/>
    <property type="match status" value="1"/>
</dbReference>
<keyword evidence="5" id="KW-0413">Isomerase</keyword>
<reference evidence="5 6" key="1">
    <citation type="submission" date="2020-08" db="EMBL/GenBank/DDBJ databases">
        <title>Genomic Encyclopedia of Type Strains, Phase IV (KMG-IV): sequencing the most valuable type-strain genomes for metagenomic binning, comparative biology and taxonomic classification.</title>
        <authorList>
            <person name="Goeker M."/>
        </authorList>
    </citation>
    <scope>NUCLEOTIDE SEQUENCE [LARGE SCALE GENOMIC DNA]</scope>
    <source>
        <strain evidence="5 6">DSM 24661</strain>
    </source>
</reference>
<dbReference type="SUPFAM" id="SSF46689">
    <property type="entry name" value="Homeodomain-like"/>
    <property type="match status" value="2"/>
</dbReference>
<dbReference type="GO" id="GO:0043565">
    <property type="term" value="F:sequence-specific DNA binding"/>
    <property type="evidence" value="ECO:0007669"/>
    <property type="project" value="InterPro"/>
</dbReference>
<evidence type="ECO:0000259" key="4">
    <source>
        <dbReference type="PROSITE" id="PS01124"/>
    </source>
</evidence>
<dbReference type="GO" id="GO:0016853">
    <property type="term" value="F:isomerase activity"/>
    <property type="evidence" value="ECO:0007669"/>
    <property type="project" value="UniProtKB-KW"/>
</dbReference>
<evidence type="ECO:0000256" key="3">
    <source>
        <dbReference type="ARBA" id="ARBA00023163"/>
    </source>
</evidence>
<dbReference type="Pfam" id="PF12833">
    <property type="entry name" value="HTH_18"/>
    <property type="match status" value="1"/>
</dbReference>
<dbReference type="PRINTS" id="PR00032">
    <property type="entry name" value="HTHARAC"/>
</dbReference>
<dbReference type="PANTHER" id="PTHR43280">
    <property type="entry name" value="ARAC-FAMILY TRANSCRIPTIONAL REGULATOR"/>
    <property type="match status" value="1"/>
</dbReference>
<feature type="domain" description="HTH araC/xylS-type" evidence="4">
    <location>
        <begin position="187"/>
        <end position="285"/>
    </location>
</feature>
<dbReference type="SUPFAM" id="SSF51215">
    <property type="entry name" value="Regulatory protein AraC"/>
    <property type="match status" value="1"/>
</dbReference>
<dbReference type="InterPro" id="IPR009057">
    <property type="entry name" value="Homeodomain-like_sf"/>
</dbReference>
<dbReference type="InterPro" id="IPR037923">
    <property type="entry name" value="HTH-like"/>
</dbReference>
<dbReference type="AlphaFoldDB" id="A0A840UCW9"/>
<dbReference type="PROSITE" id="PS00041">
    <property type="entry name" value="HTH_ARAC_FAMILY_1"/>
    <property type="match status" value="1"/>
</dbReference>
<dbReference type="PANTHER" id="PTHR43280:SF28">
    <property type="entry name" value="HTH-TYPE TRANSCRIPTIONAL ACTIVATOR RHAS"/>
    <property type="match status" value="1"/>
</dbReference>
<keyword evidence="2 5" id="KW-0238">DNA-binding</keyword>
<name>A0A840UCW9_9FIRM</name>
<evidence type="ECO:0000256" key="2">
    <source>
        <dbReference type="ARBA" id="ARBA00023125"/>
    </source>
</evidence>
<dbReference type="InterPro" id="IPR014710">
    <property type="entry name" value="RmlC-like_jellyroll"/>
</dbReference>
<keyword evidence="1" id="KW-0805">Transcription regulation</keyword>
<evidence type="ECO:0000313" key="6">
    <source>
        <dbReference type="Proteomes" id="UP000559117"/>
    </source>
</evidence>
<evidence type="ECO:0000313" key="5">
    <source>
        <dbReference type="EMBL" id="MBB5335571.1"/>
    </source>
</evidence>
<accession>A0A840UCW9</accession>
<dbReference type="GO" id="GO:0003700">
    <property type="term" value="F:DNA-binding transcription factor activity"/>
    <property type="evidence" value="ECO:0007669"/>
    <property type="project" value="InterPro"/>
</dbReference>
<protein>
    <submittedName>
        <fullName evidence="5">AraC-like DNA-binding protein/mannose-6-phosphate isomerase-like protein (Cupin superfamily)</fullName>
    </submittedName>
</protein>
<dbReference type="RefSeq" id="WP_183859673.1">
    <property type="nucleotide sequence ID" value="NZ_JACHFH010000006.1"/>
</dbReference>
<dbReference type="EMBL" id="JACHFH010000006">
    <property type="protein sequence ID" value="MBB5335571.1"/>
    <property type="molecule type" value="Genomic_DNA"/>
</dbReference>
<gene>
    <name evidence="5" type="ORF">HNR32_000698</name>
</gene>
<dbReference type="Proteomes" id="UP000559117">
    <property type="component" value="Unassembled WGS sequence"/>
</dbReference>
<dbReference type="InterPro" id="IPR020449">
    <property type="entry name" value="Tscrpt_reg_AraC-type_HTH"/>
</dbReference>
<organism evidence="5 6">
    <name type="scientific">Pectinatus brassicae</name>
    <dbReference type="NCBI Taxonomy" id="862415"/>
    <lineage>
        <taxon>Bacteria</taxon>
        <taxon>Bacillati</taxon>
        <taxon>Bacillota</taxon>
        <taxon>Negativicutes</taxon>
        <taxon>Selenomonadales</taxon>
        <taxon>Selenomonadaceae</taxon>
        <taxon>Pectinatus</taxon>
    </lineage>
</organism>
<dbReference type="InterPro" id="IPR003313">
    <property type="entry name" value="AraC-bd"/>
</dbReference>
<dbReference type="InterPro" id="IPR018060">
    <property type="entry name" value="HTH_AraC"/>
</dbReference>
<dbReference type="InterPro" id="IPR018062">
    <property type="entry name" value="HTH_AraC-typ_CS"/>
</dbReference>
<dbReference type="SMART" id="SM00342">
    <property type="entry name" value="HTH_ARAC"/>
    <property type="match status" value="1"/>
</dbReference>
<dbReference type="PROSITE" id="PS01124">
    <property type="entry name" value="HTH_ARAC_FAMILY_2"/>
    <property type="match status" value="1"/>
</dbReference>
<dbReference type="Gene3D" id="2.60.120.10">
    <property type="entry name" value="Jelly Rolls"/>
    <property type="match status" value="1"/>
</dbReference>
<evidence type="ECO:0000256" key="1">
    <source>
        <dbReference type="ARBA" id="ARBA00023015"/>
    </source>
</evidence>
<comment type="caution">
    <text evidence="5">The sequence shown here is derived from an EMBL/GenBank/DDBJ whole genome shotgun (WGS) entry which is preliminary data.</text>
</comment>